<comment type="caution">
    <text evidence="1">The sequence shown here is derived from an EMBL/GenBank/DDBJ whole genome shotgun (WGS) entry which is preliminary data.</text>
</comment>
<gene>
    <name evidence="1" type="ORF">pipiens_018605</name>
</gene>
<evidence type="ECO:0000313" key="1">
    <source>
        <dbReference type="EMBL" id="KAL1373534.1"/>
    </source>
</evidence>
<reference evidence="1 2" key="1">
    <citation type="submission" date="2024-05" db="EMBL/GenBank/DDBJ databases">
        <title>Culex pipiens pipiens assembly and annotation.</title>
        <authorList>
            <person name="Alout H."/>
            <person name="Durand T."/>
        </authorList>
    </citation>
    <scope>NUCLEOTIDE SEQUENCE [LARGE SCALE GENOMIC DNA]</scope>
    <source>
        <strain evidence="1">HA-2024</strain>
        <tissue evidence="1">Whole body</tissue>
    </source>
</reference>
<name>A0ABD1CAX0_CULPP</name>
<keyword evidence="2" id="KW-1185">Reference proteome</keyword>
<evidence type="ECO:0000313" key="2">
    <source>
        <dbReference type="Proteomes" id="UP001562425"/>
    </source>
</evidence>
<accession>A0ABD1CAX0</accession>
<dbReference type="EMBL" id="JBEHCU010014263">
    <property type="protein sequence ID" value="KAL1373534.1"/>
    <property type="molecule type" value="Genomic_DNA"/>
</dbReference>
<sequence>STILLVISSLAQPRIANFGF</sequence>
<protein>
    <submittedName>
        <fullName evidence="1">Uncharacterized protein</fullName>
    </submittedName>
</protein>
<feature type="non-terminal residue" evidence="1">
    <location>
        <position position="1"/>
    </location>
</feature>
<dbReference type="AlphaFoldDB" id="A0ABD1CAX0"/>
<organism evidence="1 2">
    <name type="scientific">Culex pipiens pipiens</name>
    <name type="common">Northern house mosquito</name>
    <dbReference type="NCBI Taxonomy" id="38569"/>
    <lineage>
        <taxon>Eukaryota</taxon>
        <taxon>Metazoa</taxon>
        <taxon>Ecdysozoa</taxon>
        <taxon>Arthropoda</taxon>
        <taxon>Hexapoda</taxon>
        <taxon>Insecta</taxon>
        <taxon>Pterygota</taxon>
        <taxon>Neoptera</taxon>
        <taxon>Endopterygota</taxon>
        <taxon>Diptera</taxon>
        <taxon>Nematocera</taxon>
        <taxon>Culicoidea</taxon>
        <taxon>Culicidae</taxon>
        <taxon>Culicinae</taxon>
        <taxon>Culicini</taxon>
        <taxon>Culex</taxon>
        <taxon>Culex</taxon>
    </lineage>
</organism>
<proteinExistence type="predicted"/>
<dbReference type="Proteomes" id="UP001562425">
    <property type="component" value="Unassembled WGS sequence"/>
</dbReference>